<keyword evidence="2" id="KW-1185">Reference proteome</keyword>
<dbReference type="AlphaFoldDB" id="A0A4Y8K3U1"/>
<dbReference type="Gene3D" id="1.10.357.10">
    <property type="entry name" value="Tetracycline Repressor, domain 2"/>
    <property type="match status" value="1"/>
</dbReference>
<sequence length="71" mass="7757">MDCRSLFLNAAARVSKGGLIHHFPSRAALVQGLAIGPLQEAVSRWEAMVQKETGFSTPFDHPHTDLLSRAN</sequence>
<dbReference type="OrthoDB" id="9806334at2"/>
<dbReference type="EMBL" id="SOHA01000005">
    <property type="protein sequence ID" value="TFD33208.1"/>
    <property type="molecule type" value="Genomic_DNA"/>
</dbReference>
<protein>
    <submittedName>
        <fullName evidence="1">TetR family transcriptional regulator</fullName>
    </submittedName>
</protein>
<name>A0A4Y8K3U1_9MICO</name>
<dbReference type="Proteomes" id="UP000297472">
    <property type="component" value="Unassembled WGS sequence"/>
</dbReference>
<gene>
    <name evidence="1" type="ORF">E3T49_02660</name>
</gene>
<comment type="caution">
    <text evidence="1">The sequence shown here is derived from an EMBL/GenBank/DDBJ whole genome shotgun (WGS) entry which is preliminary data.</text>
</comment>
<dbReference type="InterPro" id="IPR009057">
    <property type="entry name" value="Homeodomain-like_sf"/>
</dbReference>
<evidence type="ECO:0000313" key="2">
    <source>
        <dbReference type="Proteomes" id="UP000297472"/>
    </source>
</evidence>
<accession>A0A4Y8K3U1</accession>
<proteinExistence type="predicted"/>
<evidence type="ECO:0000313" key="1">
    <source>
        <dbReference type="EMBL" id="TFD33208.1"/>
    </source>
</evidence>
<dbReference type="SUPFAM" id="SSF46689">
    <property type="entry name" value="Homeodomain-like"/>
    <property type="match status" value="1"/>
</dbReference>
<organism evidence="1 2">
    <name type="scientific">Cryobacterium cryoconiti</name>
    <dbReference type="NCBI Taxonomy" id="1259239"/>
    <lineage>
        <taxon>Bacteria</taxon>
        <taxon>Bacillati</taxon>
        <taxon>Actinomycetota</taxon>
        <taxon>Actinomycetes</taxon>
        <taxon>Micrococcales</taxon>
        <taxon>Microbacteriaceae</taxon>
        <taxon>Cryobacterium</taxon>
    </lineage>
</organism>
<reference evidence="1 2" key="1">
    <citation type="submission" date="2019-03" db="EMBL/GenBank/DDBJ databases">
        <title>Genomics of glacier-inhabiting Cryobacterium strains.</title>
        <authorList>
            <person name="Liu Q."/>
            <person name="Xin Y.-H."/>
        </authorList>
    </citation>
    <scope>NUCLEOTIDE SEQUENCE [LARGE SCALE GENOMIC DNA]</scope>
    <source>
        <strain evidence="1 2">TMT1-51</strain>
    </source>
</reference>